<evidence type="ECO:0000256" key="8">
    <source>
        <dbReference type="ARBA" id="ARBA00047973"/>
    </source>
</evidence>
<comment type="catalytic activity">
    <reaction evidence="1 10">
        <text>4-hydroxy-4-methyl-2-oxoglutarate = 2 pyruvate</text>
        <dbReference type="Rhea" id="RHEA:22748"/>
        <dbReference type="ChEBI" id="CHEBI:15361"/>
        <dbReference type="ChEBI" id="CHEBI:58276"/>
        <dbReference type="EC" id="4.1.3.17"/>
    </reaction>
</comment>
<dbReference type="GO" id="GO:0047443">
    <property type="term" value="F:4-hydroxy-4-methyl-2-oxoglutarate aldolase activity"/>
    <property type="evidence" value="ECO:0007669"/>
    <property type="project" value="UniProtKB-EC"/>
</dbReference>
<sequence length="165" mass="17229">MSSVDFSTCDICDAHDDVRILDPLTLRDFGGTSVFAGPALTVKVFEDNAPIRELVVTPGEGRVLAVDGAGSVRASLLGGNIAKRAADNGWAGLVVYGCVRDAAELASTPVGLRALGLVPRKTERNLHSGRTGGTIDILGTSITDGDWIYADADGIVITEKPVHNN</sequence>
<dbReference type="GO" id="GO:0051252">
    <property type="term" value="P:regulation of RNA metabolic process"/>
    <property type="evidence" value="ECO:0007669"/>
    <property type="project" value="InterPro"/>
</dbReference>
<dbReference type="Pfam" id="PF03737">
    <property type="entry name" value="RraA-like"/>
    <property type="match status" value="1"/>
</dbReference>
<evidence type="ECO:0000256" key="1">
    <source>
        <dbReference type="ARBA" id="ARBA00001342"/>
    </source>
</evidence>
<keyword evidence="12" id="KW-1185">Reference proteome</keyword>
<keyword evidence="9" id="KW-0460">Magnesium</keyword>
<evidence type="ECO:0000256" key="9">
    <source>
        <dbReference type="PIRSR" id="PIRSR605493-1"/>
    </source>
</evidence>
<dbReference type="Proteomes" id="UP000198327">
    <property type="component" value="Unassembled WGS sequence"/>
</dbReference>
<comment type="subunit">
    <text evidence="4 10">Homotrimer.</text>
</comment>
<dbReference type="EC" id="4.1.1.112" evidence="10"/>
<evidence type="ECO:0000256" key="5">
    <source>
        <dbReference type="ARBA" id="ARBA00022723"/>
    </source>
</evidence>
<reference evidence="12" key="1">
    <citation type="submission" date="2017-06" db="EMBL/GenBank/DDBJ databases">
        <authorList>
            <person name="Varghese N."/>
            <person name="Submissions S."/>
        </authorList>
    </citation>
    <scope>NUCLEOTIDE SEQUENCE [LARGE SCALE GENOMIC DNA]</scope>
    <source>
        <strain evidence="12">JCM 23211</strain>
    </source>
</reference>
<dbReference type="GO" id="GO:0008948">
    <property type="term" value="F:oxaloacetate decarboxylase activity"/>
    <property type="evidence" value="ECO:0007669"/>
    <property type="project" value="UniProtKB-EC"/>
</dbReference>
<dbReference type="OrthoDB" id="943692at2"/>
<evidence type="ECO:0000256" key="3">
    <source>
        <dbReference type="ARBA" id="ARBA00008621"/>
    </source>
</evidence>
<dbReference type="NCBIfam" id="NF006875">
    <property type="entry name" value="PRK09372.1"/>
    <property type="match status" value="1"/>
</dbReference>
<keyword evidence="5 9" id="KW-0479">Metal-binding</keyword>
<proteinExistence type="inferred from homology"/>
<comment type="cofactor">
    <cofactor evidence="9">
        <name>Mg(2+)</name>
        <dbReference type="ChEBI" id="CHEBI:18420"/>
    </cofactor>
</comment>
<evidence type="ECO:0000256" key="2">
    <source>
        <dbReference type="ARBA" id="ARBA00001968"/>
    </source>
</evidence>
<feature type="binding site" evidence="9">
    <location>
        <position position="101"/>
    </location>
    <ligand>
        <name>Mg(2+)</name>
        <dbReference type="ChEBI" id="CHEBI:18420"/>
    </ligand>
</feature>
<dbReference type="EC" id="4.1.3.17" evidence="10"/>
<dbReference type="GO" id="GO:0008428">
    <property type="term" value="F:ribonuclease inhibitor activity"/>
    <property type="evidence" value="ECO:0007669"/>
    <property type="project" value="InterPro"/>
</dbReference>
<name>A0A239N265_9NOCA</name>
<dbReference type="NCBIfam" id="TIGR01935">
    <property type="entry name" value="NOT-MenG"/>
    <property type="match status" value="1"/>
</dbReference>
<evidence type="ECO:0000256" key="10">
    <source>
        <dbReference type="RuleBase" id="RU004338"/>
    </source>
</evidence>
<dbReference type="SUPFAM" id="SSF89562">
    <property type="entry name" value="RraA-like"/>
    <property type="match status" value="1"/>
</dbReference>
<comment type="cofactor">
    <cofactor evidence="2 10">
        <name>a divalent metal cation</name>
        <dbReference type="ChEBI" id="CHEBI:60240"/>
    </cofactor>
</comment>
<gene>
    <name evidence="11" type="ORF">SAMN05421642_1275</name>
</gene>
<organism evidence="11 12">
    <name type="scientific">Rhodococcoides kyotonense</name>
    <dbReference type="NCBI Taxonomy" id="398843"/>
    <lineage>
        <taxon>Bacteria</taxon>
        <taxon>Bacillati</taxon>
        <taxon>Actinomycetota</taxon>
        <taxon>Actinomycetes</taxon>
        <taxon>Mycobacteriales</taxon>
        <taxon>Nocardiaceae</taxon>
        <taxon>Rhodococcoides</taxon>
    </lineage>
</organism>
<evidence type="ECO:0000256" key="7">
    <source>
        <dbReference type="ARBA" id="ARBA00025046"/>
    </source>
</evidence>
<accession>A0A239N265</accession>
<evidence type="ECO:0000256" key="6">
    <source>
        <dbReference type="ARBA" id="ARBA00023239"/>
    </source>
</evidence>
<feature type="binding site" evidence="9">
    <location>
        <begin position="78"/>
        <end position="81"/>
    </location>
    <ligand>
        <name>substrate</name>
    </ligand>
</feature>
<comment type="catalytic activity">
    <reaction evidence="8 10">
        <text>oxaloacetate + H(+) = pyruvate + CO2</text>
        <dbReference type="Rhea" id="RHEA:15641"/>
        <dbReference type="ChEBI" id="CHEBI:15361"/>
        <dbReference type="ChEBI" id="CHEBI:15378"/>
        <dbReference type="ChEBI" id="CHEBI:16452"/>
        <dbReference type="ChEBI" id="CHEBI:16526"/>
        <dbReference type="EC" id="4.1.1.112"/>
    </reaction>
</comment>
<dbReference type="CDD" id="cd16841">
    <property type="entry name" value="RraA_family"/>
    <property type="match status" value="1"/>
</dbReference>
<dbReference type="InterPro" id="IPR036704">
    <property type="entry name" value="RraA/RraA-like_sf"/>
</dbReference>
<dbReference type="AlphaFoldDB" id="A0A239N265"/>
<feature type="binding site" evidence="9">
    <location>
        <position position="100"/>
    </location>
    <ligand>
        <name>substrate</name>
    </ligand>
</feature>
<evidence type="ECO:0000313" key="11">
    <source>
        <dbReference type="EMBL" id="SNT48514.1"/>
    </source>
</evidence>
<evidence type="ECO:0000256" key="4">
    <source>
        <dbReference type="ARBA" id="ARBA00011233"/>
    </source>
</evidence>
<dbReference type="PANTHER" id="PTHR33254:SF4">
    <property type="entry name" value="4-HYDROXY-4-METHYL-2-OXOGLUTARATE ALDOLASE 3-RELATED"/>
    <property type="match status" value="1"/>
</dbReference>
<dbReference type="RefSeq" id="WP_089252203.1">
    <property type="nucleotide sequence ID" value="NZ_FZOW01000027.1"/>
</dbReference>
<dbReference type="InterPro" id="IPR005493">
    <property type="entry name" value="RraA/RraA-like"/>
</dbReference>
<dbReference type="GO" id="GO:0046872">
    <property type="term" value="F:metal ion binding"/>
    <property type="evidence" value="ECO:0007669"/>
    <property type="project" value="UniProtKB-KW"/>
</dbReference>
<dbReference type="PANTHER" id="PTHR33254">
    <property type="entry name" value="4-HYDROXY-4-METHYL-2-OXOGLUTARATE ALDOLASE 3-RELATED"/>
    <property type="match status" value="1"/>
</dbReference>
<dbReference type="EMBL" id="FZOW01000027">
    <property type="protein sequence ID" value="SNT48514.1"/>
    <property type="molecule type" value="Genomic_DNA"/>
</dbReference>
<dbReference type="Gene3D" id="3.50.30.40">
    <property type="entry name" value="Ribonuclease E inhibitor RraA/RraA-like"/>
    <property type="match status" value="1"/>
</dbReference>
<keyword evidence="6 10" id="KW-0456">Lyase</keyword>
<comment type="function">
    <text evidence="7 10">Catalyzes the aldol cleavage of 4-hydroxy-4-methyl-2-oxoglutarate (HMG) into 2 molecules of pyruvate. Also contains a secondary oxaloacetate (OAA) decarboxylase activity due to the common pyruvate enolate transition state formed following C-C bond cleavage in the retro-aldol and decarboxylation reactions.</text>
</comment>
<evidence type="ECO:0000313" key="12">
    <source>
        <dbReference type="Proteomes" id="UP000198327"/>
    </source>
</evidence>
<dbReference type="InterPro" id="IPR010203">
    <property type="entry name" value="RraA"/>
</dbReference>
<protein>
    <recommendedName>
        <fullName evidence="10">4-hydroxy-4-methyl-2-oxoglutarate aldolase</fullName>
        <shortName evidence="10">HMG aldolase</shortName>
        <ecNumber evidence="10">4.1.1.112</ecNumber>
        <ecNumber evidence="10">4.1.3.17</ecNumber>
    </recommendedName>
    <alternativeName>
        <fullName evidence="10">Oxaloacetate decarboxylase</fullName>
    </alternativeName>
</protein>
<comment type="similarity">
    <text evidence="3 10">Belongs to the class II aldolase/RraA-like family.</text>
</comment>